<dbReference type="AlphaFoldDB" id="A0A9P1IH54"/>
<feature type="transmembrane region" description="Helical" evidence="1">
    <location>
        <begin position="128"/>
        <end position="153"/>
    </location>
</feature>
<gene>
    <name evidence="2" type="ORF">CAMP_LOCUS7420</name>
</gene>
<sequence length="176" mass="20011">MPTTYCFCIPLRVLLVLLTFCTILATVLIFIFFKVYYVSAYFILPLLVLIWILISVFSKSSKKLEISKYLTISTIALSAIILWSLSIIQTSIITIKEVACNKTVNVEINNFEMKVYNFLSSPQTDWGAIAYGITFQAVSLIYITLLSMIFLLLNKYLEELAETPIIHQNNGKSRVS</sequence>
<proteinExistence type="predicted"/>
<evidence type="ECO:0000313" key="3">
    <source>
        <dbReference type="Proteomes" id="UP001152747"/>
    </source>
</evidence>
<dbReference type="EMBL" id="CANHGI010000003">
    <property type="protein sequence ID" value="CAI5444783.1"/>
    <property type="molecule type" value="Genomic_DNA"/>
</dbReference>
<feature type="transmembrane region" description="Helical" evidence="1">
    <location>
        <begin position="69"/>
        <end position="88"/>
    </location>
</feature>
<reference evidence="2" key="1">
    <citation type="submission" date="2022-11" db="EMBL/GenBank/DDBJ databases">
        <authorList>
            <person name="Kikuchi T."/>
        </authorList>
    </citation>
    <scope>NUCLEOTIDE SEQUENCE</scope>
    <source>
        <strain evidence="2">PS1010</strain>
    </source>
</reference>
<keyword evidence="1" id="KW-1133">Transmembrane helix</keyword>
<accession>A0A9P1IH54</accession>
<keyword evidence="1" id="KW-0812">Transmembrane</keyword>
<protein>
    <submittedName>
        <fullName evidence="2">Uncharacterized protein</fullName>
    </submittedName>
</protein>
<dbReference type="Pfam" id="PF10912">
    <property type="entry name" value="Glam1"/>
    <property type="match status" value="1"/>
</dbReference>
<organism evidence="2 3">
    <name type="scientific">Caenorhabditis angaria</name>
    <dbReference type="NCBI Taxonomy" id="860376"/>
    <lineage>
        <taxon>Eukaryota</taxon>
        <taxon>Metazoa</taxon>
        <taxon>Ecdysozoa</taxon>
        <taxon>Nematoda</taxon>
        <taxon>Chromadorea</taxon>
        <taxon>Rhabditida</taxon>
        <taxon>Rhabditina</taxon>
        <taxon>Rhabditomorpha</taxon>
        <taxon>Rhabditoidea</taxon>
        <taxon>Rhabditidae</taxon>
        <taxon>Peloderinae</taxon>
        <taxon>Caenorhabditis</taxon>
    </lineage>
</organism>
<name>A0A9P1IH54_9PELO</name>
<dbReference type="Proteomes" id="UP001152747">
    <property type="component" value="Unassembled WGS sequence"/>
</dbReference>
<feature type="transmembrane region" description="Helical" evidence="1">
    <location>
        <begin position="39"/>
        <end position="57"/>
    </location>
</feature>
<feature type="transmembrane region" description="Helical" evidence="1">
    <location>
        <begin position="12"/>
        <end position="33"/>
    </location>
</feature>
<comment type="caution">
    <text evidence="2">The sequence shown here is derived from an EMBL/GenBank/DDBJ whole genome shotgun (WGS) entry which is preliminary data.</text>
</comment>
<evidence type="ECO:0000256" key="1">
    <source>
        <dbReference type="SAM" id="Phobius"/>
    </source>
</evidence>
<evidence type="ECO:0000313" key="2">
    <source>
        <dbReference type="EMBL" id="CAI5444783.1"/>
    </source>
</evidence>
<keyword evidence="1" id="KW-0472">Membrane</keyword>
<dbReference type="InterPro" id="IPR024483">
    <property type="entry name" value="Glam1"/>
</dbReference>
<keyword evidence="3" id="KW-1185">Reference proteome</keyword>